<protein>
    <submittedName>
        <fullName evidence="1">(northern house mosquito) hypothetical protein</fullName>
    </submittedName>
</protein>
<accession>A0A8D8P602</accession>
<proteinExistence type="predicted"/>
<dbReference type="EMBL" id="HBUE01217396">
    <property type="protein sequence ID" value="CAG6537743.1"/>
    <property type="molecule type" value="Transcribed_RNA"/>
</dbReference>
<dbReference type="EMBL" id="HBUE01130529">
    <property type="protein sequence ID" value="CAG6496233.1"/>
    <property type="molecule type" value="Transcribed_RNA"/>
</dbReference>
<dbReference type="EMBL" id="HBUE01323953">
    <property type="protein sequence ID" value="CAG6589750.1"/>
    <property type="molecule type" value="Transcribed_RNA"/>
</dbReference>
<dbReference type="EMBL" id="HBUE01217395">
    <property type="protein sequence ID" value="CAG6537739.1"/>
    <property type="molecule type" value="Transcribed_RNA"/>
</dbReference>
<evidence type="ECO:0000313" key="1">
    <source>
        <dbReference type="EMBL" id="CAG6589750.1"/>
    </source>
</evidence>
<dbReference type="EMBL" id="HBUE01323954">
    <property type="protein sequence ID" value="CAG6589754.1"/>
    <property type="molecule type" value="Transcribed_RNA"/>
</dbReference>
<sequence>MRVRSTECRDGSLFRCYDKWCGWWNWLWRGFWLRFRWYKLNRRFDWFRYHRFNMFRLHRGNRHRWRQRNFLFSKRTLLDLGLSLRSATSLSAPLFGLLVP</sequence>
<name>A0A8D8P602_CULPI</name>
<organism evidence="1">
    <name type="scientific">Culex pipiens</name>
    <name type="common">House mosquito</name>
    <dbReference type="NCBI Taxonomy" id="7175"/>
    <lineage>
        <taxon>Eukaryota</taxon>
        <taxon>Metazoa</taxon>
        <taxon>Ecdysozoa</taxon>
        <taxon>Arthropoda</taxon>
        <taxon>Hexapoda</taxon>
        <taxon>Insecta</taxon>
        <taxon>Pterygota</taxon>
        <taxon>Neoptera</taxon>
        <taxon>Endopterygota</taxon>
        <taxon>Diptera</taxon>
        <taxon>Nematocera</taxon>
        <taxon>Culicoidea</taxon>
        <taxon>Culicidae</taxon>
        <taxon>Culicinae</taxon>
        <taxon>Culicini</taxon>
        <taxon>Culex</taxon>
        <taxon>Culex</taxon>
    </lineage>
</organism>
<reference evidence="1" key="1">
    <citation type="submission" date="2021-05" db="EMBL/GenBank/DDBJ databases">
        <authorList>
            <person name="Alioto T."/>
            <person name="Alioto T."/>
            <person name="Gomez Garrido J."/>
        </authorList>
    </citation>
    <scope>NUCLEOTIDE SEQUENCE</scope>
</reference>
<dbReference type="AlphaFoldDB" id="A0A8D8P602"/>